<gene>
    <name evidence="1" type="ORF">PNK_1252</name>
</gene>
<name>A0A0U5JG32_9BACT</name>
<dbReference type="STRING" id="389348.PNK_1252"/>
<evidence type="ECO:0000313" key="2">
    <source>
        <dbReference type="Proteomes" id="UP000069902"/>
    </source>
</evidence>
<sequence>MLREKVLLLRKFLKLRSHQPRETIALVADTIDRVQHSFKESVVLDNLRKDGKVEIHFMQERLVLNIKSNNSDILRWNMVVMFARSYGIQLSDNIKRSSQQNEAYGWI</sequence>
<dbReference type="Proteomes" id="UP000069902">
    <property type="component" value="Chromosome cPNK"/>
</dbReference>
<keyword evidence="2" id="KW-1185">Reference proteome</keyword>
<organism evidence="1 2">
    <name type="scientific">Candidatus Protochlamydia naegleriophila</name>
    <dbReference type="NCBI Taxonomy" id="389348"/>
    <lineage>
        <taxon>Bacteria</taxon>
        <taxon>Pseudomonadati</taxon>
        <taxon>Chlamydiota</taxon>
        <taxon>Chlamydiia</taxon>
        <taxon>Parachlamydiales</taxon>
        <taxon>Parachlamydiaceae</taxon>
        <taxon>Candidatus Protochlamydia</taxon>
    </lineage>
</organism>
<dbReference type="InParanoid" id="A0A0U5JG32"/>
<evidence type="ECO:0000313" key="1">
    <source>
        <dbReference type="EMBL" id="CUI16869.1"/>
    </source>
</evidence>
<dbReference type="PATRIC" id="fig|389348.3.peg.1394"/>
<dbReference type="EMBL" id="LN879502">
    <property type="protein sequence ID" value="CUI16869.1"/>
    <property type="molecule type" value="Genomic_DNA"/>
</dbReference>
<dbReference type="RefSeq" id="WP_197560199.1">
    <property type="nucleotide sequence ID" value="NZ_LN879502.1"/>
</dbReference>
<accession>A0A0U5JG32</accession>
<proteinExistence type="predicted"/>
<reference evidence="2" key="1">
    <citation type="submission" date="2015-09" db="EMBL/GenBank/DDBJ databases">
        <authorList>
            <person name="Bertelli C."/>
        </authorList>
    </citation>
    <scope>NUCLEOTIDE SEQUENCE [LARGE SCALE GENOMIC DNA]</scope>
    <source>
        <strain evidence="2">KNic</strain>
    </source>
</reference>
<dbReference type="KEGG" id="pnl:PNK_1252"/>
<dbReference type="AlphaFoldDB" id="A0A0U5JG32"/>
<protein>
    <submittedName>
        <fullName evidence="1">Uncharacterized protein</fullName>
    </submittedName>
</protein>